<dbReference type="EMBL" id="CP045068">
    <property type="protein sequence ID" value="QFQ90163.1"/>
    <property type="molecule type" value="Genomic_DNA"/>
</dbReference>
<dbReference type="InterPro" id="IPR002525">
    <property type="entry name" value="Transp_IS110-like_N"/>
</dbReference>
<proteinExistence type="predicted"/>
<evidence type="ECO:0000313" key="5">
    <source>
        <dbReference type="Proteomes" id="UP000388452"/>
    </source>
</evidence>
<dbReference type="AlphaFoldDB" id="A0A5P8JMQ5"/>
<dbReference type="RefSeq" id="WP_152164610.1">
    <property type="nucleotide sequence ID" value="NZ_CP045068.1"/>
</dbReference>
<dbReference type="GO" id="GO:0004803">
    <property type="term" value="F:transposase activity"/>
    <property type="evidence" value="ECO:0007669"/>
    <property type="project" value="InterPro"/>
</dbReference>
<evidence type="ECO:0000259" key="1">
    <source>
        <dbReference type="Pfam" id="PF01548"/>
    </source>
</evidence>
<organism evidence="4 5">
    <name type="scientific">Lacticaseibacillus manihotivorans</name>
    <dbReference type="NCBI Taxonomy" id="88233"/>
    <lineage>
        <taxon>Bacteria</taxon>
        <taxon>Bacillati</taxon>
        <taxon>Bacillota</taxon>
        <taxon>Bacilli</taxon>
        <taxon>Lactobacillales</taxon>
        <taxon>Lactobacillaceae</taxon>
        <taxon>Lacticaseibacillus</taxon>
    </lineage>
</organism>
<accession>A0A5P8JMQ5</accession>
<dbReference type="Pfam" id="PF01548">
    <property type="entry name" value="DEDD_Tnp_IS110"/>
    <property type="match status" value="1"/>
</dbReference>
<evidence type="ECO:0000313" key="4">
    <source>
        <dbReference type="EMBL" id="QFQ90477.1"/>
    </source>
</evidence>
<dbReference type="GO" id="GO:0003677">
    <property type="term" value="F:DNA binding"/>
    <property type="evidence" value="ECO:0007669"/>
    <property type="project" value="InterPro"/>
</dbReference>
<dbReference type="NCBIfam" id="NF033542">
    <property type="entry name" value="transpos_IS110"/>
    <property type="match status" value="1"/>
</dbReference>
<dbReference type="InterPro" id="IPR003346">
    <property type="entry name" value="Transposase_20"/>
</dbReference>
<dbReference type="Proteomes" id="UP000388452">
    <property type="component" value="Chromosome"/>
</dbReference>
<dbReference type="GO" id="GO:0006313">
    <property type="term" value="P:DNA transposition"/>
    <property type="evidence" value="ECO:0007669"/>
    <property type="project" value="InterPro"/>
</dbReference>
<dbReference type="PANTHER" id="PTHR33055">
    <property type="entry name" value="TRANSPOSASE FOR INSERTION SEQUENCE ELEMENT IS1111A"/>
    <property type="match status" value="1"/>
</dbReference>
<dbReference type="EMBL" id="CP045068">
    <property type="protein sequence ID" value="QFQ90477.1"/>
    <property type="molecule type" value="Genomic_DNA"/>
</dbReference>
<dbReference type="InterPro" id="IPR047650">
    <property type="entry name" value="Transpos_IS110"/>
</dbReference>
<protein>
    <submittedName>
        <fullName evidence="4">IS110 family transposase</fullName>
    </submittedName>
</protein>
<gene>
    <name evidence="3" type="ORF">LM010_01335</name>
    <name evidence="4" type="ORF">LM010_03105</name>
</gene>
<dbReference type="PANTHER" id="PTHR33055:SF13">
    <property type="entry name" value="TRANSPOSASE"/>
    <property type="match status" value="1"/>
</dbReference>
<reference evidence="4 5" key="1">
    <citation type="submission" date="2019-10" db="EMBL/GenBank/DDBJ databases">
        <title>Genome sequencing of Lactobacillus manihotivorans.</title>
        <authorList>
            <person name="Kim K."/>
        </authorList>
    </citation>
    <scope>NUCLEOTIDE SEQUENCE [LARGE SCALE GENOMIC DNA]</scope>
    <source>
        <strain evidence="4 5">LM010</strain>
    </source>
</reference>
<feature type="domain" description="Transposase IS110-like N-terminal" evidence="1">
    <location>
        <begin position="11"/>
        <end position="157"/>
    </location>
</feature>
<name>A0A5P8JMQ5_9LACO</name>
<sequence>MVLQVIYPNCCGIDVHKTFVFACIAITDNKGIPSYYRKRFSTFTHGLRDLAEWLEYYSCFDVCMESTGKYWIPVWNVLETAGIHQTLAHPKYVRAIRRKKTDKKDAKWIADLFRHDLVVGSFMPPALIRQLRDLIRYRWKLGNNMVSEKNRFQNSLTVSNIQLASVVSDTFGVSAQKIIKSILDKKLGDTEQLEDLIHGSLKKKLPELELAVDGAITSDQEAKLRVIMDHYKSLVLARTTIETEVEMRAQPLAQEIALVRTVPGLDKPFTAISVLAETGVDMSQFPDAKHLCSWAGLTPTNNESAGKKHSVRISKAGAYLKPLLVQVANGLIKSDKYPEIKQRYQILKKRRGHKKTIIAIARQLLTAVYHILANHEVYNPKQFVDRPERSMSVREAVEFAKARGFDVLA</sequence>
<evidence type="ECO:0000313" key="3">
    <source>
        <dbReference type="EMBL" id="QFQ90163.1"/>
    </source>
</evidence>
<feature type="domain" description="Transposase IS116/IS110/IS902 C-terminal" evidence="2">
    <location>
        <begin position="258"/>
        <end position="345"/>
    </location>
</feature>
<dbReference type="Pfam" id="PF02371">
    <property type="entry name" value="Transposase_20"/>
    <property type="match status" value="1"/>
</dbReference>
<evidence type="ECO:0000259" key="2">
    <source>
        <dbReference type="Pfam" id="PF02371"/>
    </source>
</evidence>